<accession>A0ABV3RE01</accession>
<evidence type="ECO:0000256" key="1">
    <source>
        <dbReference type="SAM" id="MobiDB-lite"/>
    </source>
</evidence>
<dbReference type="Pfam" id="PF04280">
    <property type="entry name" value="Tim44"/>
    <property type="match status" value="1"/>
</dbReference>
<feature type="compositionally biased region" description="Low complexity" evidence="1">
    <location>
        <begin position="36"/>
        <end position="58"/>
    </location>
</feature>
<keyword evidence="2" id="KW-1133">Transmembrane helix</keyword>
<keyword evidence="2" id="KW-0472">Membrane</keyword>
<dbReference type="Proteomes" id="UP001556118">
    <property type="component" value="Unassembled WGS sequence"/>
</dbReference>
<feature type="domain" description="Tim44-like" evidence="4">
    <location>
        <begin position="183"/>
        <end position="325"/>
    </location>
</feature>
<feature type="compositionally biased region" description="Low complexity" evidence="1">
    <location>
        <begin position="65"/>
        <end position="85"/>
    </location>
</feature>
<dbReference type="RefSeq" id="WP_367774735.1">
    <property type="nucleotide sequence ID" value="NZ_JBFNXR010000052.1"/>
</dbReference>
<dbReference type="PANTHER" id="PTHR41542:SF1">
    <property type="entry name" value="BLL5807 PROTEIN"/>
    <property type="match status" value="1"/>
</dbReference>
<dbReference type="Gene3D" id="3.10.450.240">
    <property type="match status" value="1"/>
</dbReference>
<dbReference type="PANTHER" id="PTHR41542">
    <property type="entry name" value="BLL5807 PROTEIN"/>
    <property type="match status" value="1"/>
</dbReference>
<gene>
    <name evidence="5" type="ORF">ABUH87_14385</name>
</gene>
<sequence length="326" mass="34144">MTGMKFRSIGAIAMGLAAFAMTAMPAEAKRGGSFGSRGSRTAVAPATTATAPKQVAPVQRSMTEKAPAQSSASQRAAASAAPAKQSRFGGMGKGLLGGLIAGGLIGMLLGNGFGALNGSGILMALLQVALIGGLVWFGLRMFRRRPAMAPAGARAGAPGMSAFTASRPQEQQHSGWSKPFPASGASAAPVTQELAISLQDKEEFERLLTEVQDAFSREDYARLRASTTPEVMSYLAEDLSVNAGNGLRNEVSATELLDAEVAEAWSEAGADYATIAMQYQSIDIMRDRDTGAVVEGDPTTPTRTTELWTFVRRGEGFWMLSAIQQA</sequence>
<feature type="chain" id="PRO_5047026425" evidence="3">
    <location>
        <begin position="29"/>
        <end position="326"/>
    </location>
</feature>
<name>A0ABV3RE01_9SPHN</name>
<dbReference type="SMART" id="SM00978">
    <property type="entry name" value="Tim44"/>
    <property type="match status" value="1"/>
</dbReference>
<keyword evidence="2" id="KW-0812">Transmembrane</keyword>
<feature type="transmembrane region" description="Helical" evidence="2">
    <location>
        <begin position="120"/>
        <end position="139"/>
    </location>
</feature>
<evidence type="ECO:0000259" key="4">
    <source>
        <dbReference type="SMART" id="SM00978"/>
    </source>
</evidence>
<evidence type="ECO:0000256" key="3">
    <source>
        <dbReference type="SAM" id="SignalP"/>
    </source>
</evidence>
<feature type="transmembrane region" description="Helical" evidence="2">
    <location>
        <begin position="94"/>
        <end position="114"/>
    </location>
</feature>
<dbReference type="SUPFAM" id="SSF54427">
    <property type="entry name" value="NTF2-like"/>
    <property type="match status" value="1"/>
</dbReference>
<feature type="region of interest" description="Disordered" evidence="1">
    <location>
        <begin position="30"/>
        <end position="85"/>
    </location>
</feature>
<protein>
    <submittedName>
        <fullName evidence="5">TIM44-like domain-containing protein</fullName>
    </submittedName>
</protein>
<evidence type="ECO:0000313" key="5">
    <source>
        <dbReference type="EMBL" id="MEW9856323.1"/>
    </source>
</evidence>
<organism evidence="5 6">
    <name type="scientific">Novosphingobium rhizovicinum</name>
    <dbReference type="NCBI Taxonomy" id="3228928"/>
    <lineage>
        <taxon>Bacteria</taxon>
        <taxon>Pseudomonadati</taxon>
        <taxon>Pseudomonadota</taxon>
        <taxon>Alphaproteobacteria</taxon>
        <taxon>Sphingomonadales</taxon>
        <taxon>Sphingomonadaceae</taxon>
        <taxon>Novosphingobium</taxon>
    </lineage>
</organism>
<feature type="signal peptide" evidence="3">
    <location>
        <begin position="1"/>
        <end position="28"/>
    </location>
</feature>
<reference evidence="5 6" key="1">
    <citation type="submission" date="2024-06" db="EMBL/GenBank/DDBJ databases">
        <title>Novosphingobium rhizovicinus M1R2S20.</title>
        <authorList>
            <person name="Sun J.-Q."/>
        </authorList>
    </citation>
    <scope>NUCLEOTIDE SEQUENCE [LARGE SCALE GENOMIC DNA]</scope>
    <source>
        <strain evidence="5 6">M1R2S20</strain>
    </source>
</reference>
<keyword evidence="6" id="KW-1185">Reference proteome</keyword>
<proteinExistence type="predicted"/>
<evidence type="ECO:0000313" key="6">
    <source>
        <dbReference type="Proteomes" id="UP001556118"/>
    </source>
</evidence>
<dbReference type="InterPro" id="IPR032710">
    <property type="entry name" value="NTF2-like_dom_sf"/>
</dbReference>
<dbReference type="EMBL" id="JBFNXR010000052">
    <property type="protein sequence ID" value="MEW9856323.1"/>
    <property type="molecule type" value="Genomic_DNA"/>
</dbReference>
<comment type="caution">
    <text evidence="5">The sequence shown here is derived from an EMBL/GenBank/DDBJ whole genome shotgun (WGS) entry which is preliminary data.</text>
</comment>
<keyword evidence="3" id="KW-0732">Signal</keyword>
<evidence type="ECO:0000256" key="2">
    <source>
        <dbReference type="SAM" id="Phobius"/>
    </source>
</evidence>
<dbReference type="InterPro" id="IPR007379">
    <property type="entry name" value="Tim44-like_dom"/>
</dbReference>